<keyword evidence="8" id="KW-0413">Isomerase</keyword>
<evidence type="ECO:0000256" key="5">
    <source>
        <dbReference type="ARBA" id="ARBA00022840"/>
    </source>
</evidence>
<dbReference type="PROSITE" id="PS51194">
    <property type="entry name" value="HELICASE_CTER"/>
    <property type="match status" value="1"/>
</dbReference>
<dbReference type="InterPro" id="IPR027417">
    <property type="entry name" value="P-loop_NTPase"/>
</dbReference>
<organism evidence="12 13">
    <name type="scientific">Agrilutibacter niabensis</name>
    <dbReference type="NCBI Taxonomy" id="380628"/>
    <lineage>
        <taxon>Bacteria</taxon>
        <taxon>Pseudomonadati</taxon>
        <taxon>Pseudomonadota</taxon>
        <taxon>Gammaproteobacteria</taxon>
        <taxon>Lysobacterales</taxon>
        <taxon>Lysobacteraceae</taxon>
        <taxon>Agrilutibacter</taxon>
    </lineage>
</organism>
<keyword evidence="6" id="KW-0238">DNA-binding</keyword>
<dbReference type="PANTHER" id="PTHR47962:SF5">
    <property type="entry name" value="ATP-DEPENDENT HELICASE LHR-RELATED"/>
    <property type="match status" value="1"/>
</dbReference>
<dbReference type="Pfam" id="PF23235">
    <property type="entry name" value="WHD_3rd_Lhr"/>
    <property type="match status" value="1"/>
</dbReference>
<evidence type="ECO:0000256" key="2">
    <source>
        <dbReference type="ARBA" id="ARBA00022763"/>
    </source>
</evidence>
<dbReference type="Pfam" id="PF19306">
    <property type="entry name" value="WHD_Lhr"/>
    <property type="match status" value="1"/>
</dbReference>
<dbReference type="InterPro" id="IPR045628">
    <property type="entry name" value="Lhr_WH_dom"/>
</dbReference>
<evidence type="ECO:0000256" key="3">
    <source>
        <dbReference type="ARBA" id="ARBA00022801"/>
    </source>
</evidence>
<accession>A0ABU1VS19</accession>
<dbReference type="Gene3D" id="3.40.50.300">
    <property type="entry name" value="P-loop containing nucleotide triphosphate hydrolases"/>
    <property type="match status" value="2"/>
</dbReference>
<dbReference type="EMBL" id="JAVDVW010000002">
    <property type="protein sequence ID" value="MDR7099898.1"/>
    <property type="molecule type" value="Genomic_DNA"/>
</dbReference>
<keyword evidence="7" id="KW-0234">DNA repair</keyword>
<dbReference type="CDD" id="cd17922">
    <property type="entry name" value="DEXHc_LHR-like"/>
    <property type="match status" value="1"/>
</dbReference>
<evidence type="ECO:0000256" key="7">
    <source>
        <dbReference type="ARBA" id="ARBA00023204"/>
    </source>
</evidence>
<evidence type="ECO:0000256" key="9">
    <source>
        <dbReference type="SAM" id="MobiDB-lite"/>
    </source>
</evidence>
<dbReference type="PANTHER" id="PTHR47962">
    <property type="entry name" value="ATP-DEPENDENT HELICASE LHR-RELATED-RELATED"/>
    <property type="match status" value="1"/>
</dbReference>
<evidence type="ECO:0000259" key="10">
    <source>
        <dbReference type="PROSITE" id="PS51192"/>
    </source>
</evidence>
<keyword evidence="13" id="KW-1185">Reference proteome</keyword>
<dbReference type="Pfam" id="PF23234">
    <property type="entry name" value="WHD_4th_Lhr"/>
    <property type="match status" value="1"/>
</dbReference>
<evidence type="ECO:0000256" key="8">
    <source>
        <dbReference type="ARBA" id="ARBA00023235"/>
    </source>
</evidence>
<keyword evidence="1" id="KW-0547">Nucleotide-binding</keyword>
<dbReference type="InterPro" id="IPR001650">
    <property type="entry name" value="Helicase_C-like"/>
</dbReference>
<dbReference type="InterPro" id="IPR011545">
    <property type="entry name" value="DEAD/DEAH_box_helicase_dom"/>
</dbReference>
<feature type="domain" description="Helicase C-terminal" evidence="11">
    <location>
        <begin position="319"/>
        <end position="473"/>
    </location>
</feature>
<dbReference type="InterPro" id="IPR014001">
    <property type="entry name" value="Helicase_ATP-bd"/>
</dbReference>
<evidence type="ECO:0000259" key="11">
    <source>
        <dbReference type="PROSITE" id="PS51194"/>
    </source>
</evidence>
<keyword evidence="4" id="KW-0347">Helicase</keyword>
<sequence>MQGQICLNFTHDSRAGTVQPPPPLQRDNGPVSLSGFHPAVSAWFERAFPGPTEAQALAWPAIRSGRNTLVAAPTGSGKTLTAFLSAIDALVREGLAQGLTDETHVIYVSPLKALSNDIHLNLEAPLEGIREELARQGLPDVEIRTAVRTGDTPQGERAQLRKKPPHILVTTPESLYVLLGSDSGRAMLATARTMIVDEIHAVAASKRGSHLALSLERLEALCGRRLTRIGLSATQKPIDEVARFLVGASNVTPSPTCGGGLGRGPDDIGGPAPLSTSPRCAEGGAIADCEIIDIGYAKQRDLALEVPPTPLQAVMSNDQWEQVYTRLAELVEQHSTTLVFVNTRRMAERAARHLGERLGKEHVAAHHGSLAKELRLDAEQRLKSGQLKVLVATASLELGIDIGDVDLVCQLGSPRAIAAFLQRVGRSGHHVGGVPKGRLFPSSRDDLAECAALLDCVRRGELDALVMPRAPLDVLAQQIVAEVAAREWEEDALYDWFRRAWPYAQLERKDFDAVVKMLSEGFTTRRGTRAGYLHRDAVHKRLRGRAGGRMTAVMSGGTIPDTADYNVILEPQSQNIGTINEDFAIESIAGDIFQLGNASYRILRVEPGRVRVEDAQGMPPSIPFWLGEAPGRSDELSHGVSRLRAEVASRLSFASSGSEAAQVADVLSNEGATAAAARWLVDDVGLTPEAALQLADYLGRQQAAFGMMPTQQTIALERFFDESGGTQLVIHSPYGSRLNRAWGLALRKRFCRKFNFELQAAATEDAIVLSLSTSHSFPLIEVAKYLHSSSAEHVLVQALLDAPLFGVRWRWNATTALALPRFVGGKKVAPQLQRMKSEDLLATVFPDQVACQENIVGEREVPDHPLVAQTMDDCLHEAMDTEGWLALLRRMESGEVEVVARDLTAPSPFAAEALNARPYAFLDDAPLEERRTQAVMARRYADADSADDLGRLDPAAIADVREQAWPQVRNADEMHDALMGLGCVTQDEAEANAWTDWLRRLAKDHRATRLQIGSGLWFAAERLPQAAVLHPQAVSEPVIEAPAEFAQETWTREDALVELLRSRLTGLGPTPVAALTTALALPQSDVDFALLKLEGEGYVMRGRFSPHAIEEEWCERHLLARIHRYTIGKLRREIEPVEPRDFMRFLFEWQRVSKASRVSGPEALAGVLAQLEGFEAPAAAWEGELLPARVSDYSISWLDDLCTAGRVAWTRLRGASPESSGNGRSAPVRATPIVLLPRRHLPQWSPLTAQSLDDGPELSSRAQRVADHLKDHGASFFDELVVGAHLLHTELEDALAELVARGRVTCDSYAGLRALLVPQSKRPSAFDGRGRRGRRTALLGIEDAGRWTLTRRAAPLPPSQPSPAGGGRSSDANGGRNVGAGGGRSTDPDSIEHIARTLLRRYGVVSWRLLDREAPWLPPWRELLRVYHRLEARGEIRGGRFIAGLAGEQFALPEAITSLRQIRKRAPDGEWLALSALDPLNLVGTVVAGTKVPRQLGARVLWRDGLPVATLVAGDIQWLAELPAAEQRTGHKVLMREPDLSVYGLDLATQFAPPSG</sequence>
<dbReference type="SMART" id="SM00487">
    <property type="entry name" value="DEXDc"/>
    <property type="match status" value="1"/>
</dbReference>
<evidence type="ECO:0000313" key="12">
    <source>
        <dbReference type="EMBL" id="MDR7099898.1"/>
    </source>
</evidence>
<dbReference type="InterPro" id="IPR013701">
    <property type="entry name" value="Lhr-like_DEAD/DEAH_assoc"/>
</dbReference>
<dbReference type="GO" id="GO:0016787">
    <property type="term" value="F:hydrolase activity"/>
    <property type="evidence" value="ECO:0007669"/>
    <property type="project" value="UniProtKB-KW"/>
</dbReference>
<dbReference type="SMART" id="SM00490">
    <property type="entry name" value="HELICc"/>
    <property type="match status" value="1"/>
</dbReference>
<feature type="domain" description="Helicase ATP-binding" evidence="10">
    <location>
        <begin position="59"/>
        <end position="253"/>
    </location>
</feature>
<reference evidence="12 13" key="1">
    <citation type="submission" date="2023-07" db="EMBL/GenBank/DDBJ databases">
        <title>Sorghum-associated microbial communities from plants grown in Nebraska, USA.</title>
        <authorList>
            <person name="Schachtman D."/>
        </authorList>
    </citation>
    <scope>NUCLEOTIDE SEQUENCE [LARGE SCALE GENOMIC DNA]</scope>
    <source>
        <strain evidence="12 13">BE187</strain>
    </source>
</reference>
<dbReference type="PROSITE" id="PS51192">
    <property type="entry name" value="HELICASE_ATP_BIND_1"/>
    <property type="match status" value="1"/>
</dbReference>
<evidence type="ECO:0000256" key="4">
    <source>
        <dbReference type="ARBA" id="ARBA00022806"/>
    </source>
</evidence>
<keyword evidence="2" id="KW-0227">DNA damage</keyword>
<dbReference type="EC" id="3.6.4.-" evidence="12"/>
<proteinExistence type="predicted"/>
<dbReference type="InterPro" id="IPR055367">
    <property type="entry name" value="WH4_Lhr"/>
</dbReference>
<dbReference type="Pfam" id="PF08494">
    <property type="entry name" value="DEAD_assoc"/>
    <property type="match status" value="1"/>
</dbReference>
<dbReference type="InterPro" id="IPR055368">
    <property type="entry name" value="WH3_Lhr"/>
</dbReference>
<comment type="caution">
    <text evidence="12">The sequence shown here is derived from an EMBL/GenBank/DDBJ whole genome shotgun (WGS) entry which is preliminary data.</text>
</comment>
<dbReference type="CDD" id="cd18796">
    <property type="entry name" value="SF2_C_LHR"/>
    <property type="match status" value="1"/>
</dbReference>
<dbReference type="Proteomes" id="UP001267878">
    <property type="component" value="Unassembled WGS sequence"/>
</dbReference>
<evidence type="ECO:0000256" key="1">
    <source>
        <dbReference type="ARBA" id="ARBA00022741"/>
    </source>
</evidence>
<name>A0ABU1VS19_9GAMM</name>
<keyword evidence="5" id="KW-0067">ATP-binding</keyword>
<feature type="region of interest" description="Disordered" evidence="9">
    <location>
        <begin position="1350"/>
        <end position="1389"/>
    </location>
</feature>
<evidence type="ECO:0000313" key="13">
    <source>
        <dbReference type="Proteomes" id="UP001267878"/>
    </source>
</evidence>
<evidence type="ECO:0000256" key="6">
    <source>
        <dbReference type="ARBA" id="ARBA00023125"/>
    </source>
</evidence>
<keyword evidence="3 12" id="KW-0378">Hydrolase</keyword>
<dbReference type="SUPFAM" id="SSF52540">
    <property type="entry name" value="P-loop containing nucleoside triphosphate hydrolases"/>
    <property type="match status" value="1"/>
</dbReference>
<dbReference type="Pfam" id="PF00270">
    <property type="entry name" value="DEAD"/>
    <property type="match status" value="1"/>
</dbReference>
<gene>
    <name evidence="12" type="ORF">J2X04_002279</name>
</gene>
<dbReference type="Pfam" id="PF00271">
    <property type="entry name" value="Helicase_C"/>
    <property type="match status" value="1"/>
</dbReference>
<protein>
    <submittedName>
        <fullName evidence="12">ATP-dependent Lhr-like helicase</fullName>
        <ecNumber evidence="12">3.6.4.-</ecNumber>
    </submittedName>
</protein>
<dbReference type="InterPro" id="IPR052511">
    <property type="entry name" value="ATP-dep_Helicase"/>
</dbReference>